<proteinExistence type="predicted"/>
<reference evidence="1 2" key="1">
    <citation type="submission" date="2018-08" db="EMBL/GenBank/DDBJ databases">
        <title>Draft genome sequences of two Aspergillus turcosus clinical strains isolated from bronchoalveolar lavage fluid: one azole-susceptible and the other azole-resistant.</title>
        <authorList>
            <person name="Parent-Michaud M."/>
            <person name="Dufresne P.J."/>
            <person name="Fournier E."/>
            <person name="Martineau C."/>
            <person name="Moreira S."/>
            <person name="Perkins V."/>
            <person name="De Repentigny L."/>
            <person name="Dufresne S.F."/>
        </authorList>
    </citation>
    <scope>NUCLEOTIDE SEQUENCE [LARGE SCALE GENOMIC DNA]</scope>
    <source>
        <strain evidence="1">HMR AF 1038</strain>
    </source>
</reference>
<comment type="caution">
    <text evidence="1">The sequence shown here is derived from an EMBL/GenBank/DDBJ whole genome shotgun (WGS) entry which is preliminary data.</text>
</comment>
<dbReference type="OrthoDB" id="10286945at2759"/>
<organism evidence="1 2">
    <name type="scientific">Aspergillus turcosus</name>
    <dbReference type="NCBI Taxonomy" id="1245748"/>
    <lineage>
        <taxon>Eukaryota</taxon>
        <taxon>Fungi</taxon>
        <taxon>Dikarya</taxon>
        <taxon>Ascomycota</taxon>
        <taxon>Pezizomycotina</taxon>
        <taxon>Eurotiomycetes</taxon>
        <taxon>Eurotiomycetidae</taxon>
        <taxon>Eurotiales</taxon>
        <taxon>Aspergillaceae</taxon>
        <taxon>Aspergillus</taxon>
        <taxon>Aspergillus subgen. Fumigati</taxon>
    </lineage>
</organism>
<dbReference type="EMBL" id="NIDN02000093">
    <property type="protein sequence ID" value="RLL96978.1"/>
    <property type="molecule type" value="Genomic_DNA"/>
</dbReference>
<sequence>MDSSSSLLSQALAQYRQTIHRFNERSWSALSDGDLQWLVDGPTSRDEIAITDGTRPPPADLSAHLHQLKSKLLEIASPDISELDLPSDYLELMSITDGLDIEGLSFERHGRTLVASAEQTEETLSLDPSTVTGRTWIAMGLAYGAREDLALLREMLRYEGLNVGTAWRCGGGGGEGLDIFYAYVRPKDGDYQWKVIWCGHGDTPVIFKGLVDLVSWYGASVNGLLGG</sequence>
<protein>
    <submittedName>
        <fullName evidence="1">Uncharacterized protein</fullName>
    </submittedName>
</protein>
<dbReference type="AlphaFoldDB" id="A0A229X2I5"/>
<evidence type="ECO:0000313" key="2">
    <source>
        <dbReference type="Proteomes" id="UP000215289"/>
    </source>
</evidence>
<accession>A0A229X2I5</accession>
<keyword evidence="2" id="KW-1185">Reference proteome</keyword>
<name>A0A229X2I5_9EURO</name>
<dbReference type="Proteomes" id="UP000215289">
    <property type="component" value="Unassembled WGS sequence"/>
</dbReference>
<gene>
    <name evidence="1" type="ORF">CFD26_106437</name>
</gene>
<evidence type="ECO:0000313" key="1">
    <source>
        <dbReference type="EMBL" id="RLL96978.1"/>
    </source>
</evidence>